<evidence type="ECO:0000313" key="3">
    <source>
        <dbReference type="Proteomes" id="UP000740926"/>
    </source>
</evidence>
<comment type="caution">
    <text evidence="2">The sequence shown here is derived from an EMBL/GenBank/DDBJ whole genome shotgun (WGS) entry which is preliminary data.</text>
</comment>
<feature type="domain" description="Trs120/TRAPPC9 N-terminal" evidence="1">
    <location>
        <begin position="157"/>
        <end position="192"/>
    </location>
</feature>
<organism evidence="2 3">
    <name type="scientific">Rhizopus delemar</name>
    <dbReference type="NCBI Taxonomy" id="936053"/>
    <lineage>
        <taxon>Eukaryota</taxon>
        <taxon>Fungi</taxon>
        <taxon>Fungi incertae sedis</taxon>
        <taxon>Mucoromycota</taxon>
        <taxon>Mucoromycotina</taxon>
        <taxon>Mucoromycetes</taxon>
        <taxon>Mucorales</taxon>
        <taxon>Mucorineae</taxon>
        <taxon>Rhizopodaceae</taxon>
        <taxon>Rhizopus</taxon>
    </lineage>
</organism>
<dbReference type="AlphaFoldDB" id="A0A9P6YSB9"/>
<sequence length="193" mass="22284">MPIVDIFNSQAFSEGQLHFEFFTHSTDEHVELQDFETYRRIFGVIGILDCQEWKDRSLVKGYEEMMKETYPTAVVTRCFAFDPPENQADNASGLIIIPNIGNITFYMSTMMNDFANEVLTQFSVIANRIQSLEVLESPIPVTNMSPQFQHRYDPQRQSMLATENLRKRTPARIKKLMGDFYLLAGRLPDAIDQ</sequence>
<dbReference type="InterPro" id="IPR058563">
    <property type="entry name" value="Trs120_TRAPPC9_N"/>
</dbReference>
<gene>
    <name evidence="2" type="ORF">G6F50_011777</name>
</gene>
<dbReference type="Proteomes" id="UP000740926">
    <property type="component" value="Unassembled WGS sequence"/>
</dbReference>
<dbReference type="GO" id="GO:0005802">
    <property type="term" value="C:trans-Golgi network"/>
    <property type="evidence" value="ECO:0007669"/>
    <property type="project" value="TreeGrafter"/>
</dbReference>
<dbReference type="EMBL" id="JAANIU010003183">
    <property type="protein sequence ID" value="KAG1563669.1"/>
    <property type="molecule type" value="Genomic_DNA"/>
</dbReference>
<accession>A0A9P6YSB9</accession>
<dbReference type="Pfam" id="PF08626">
    <property type="entry name" value="TRAPPC9-Trs120"/>
    <property type="match status" value="2"/>
</dbReference>
<protein>
    <recommendedName>
        <fullName evidence="1">Trs120/TRAPPC9 N-terminal domain-containing protein</fullName>
    </recommendedName>
</protein>
<keyword evidence="3" id="KW-1185">Reference proteome</keyword>
<dbReference type="PANTHER" id="PTHR21512:SF5">
    <property type="entry name" value="TRAFFICKING PROTEIN PARTICLE COMPLEX SUBUNIT 9"/>
    <property type="match status" value="1"/>
</dbReference>
<name>A0A9P6YSB9_9FUNG</name>
<evidence type="ECO:0000313" key="2">
    <source>
        <dbReference type="EMBL" id="KAG1563669.1"/>
    </source>
</evidence>
<dbReference type="PANTHER" id="PTHR21512">
    <property type="entry name" value="TRAFFICKING PROTEIN PARTICLE COMPLEX SUBUNIT 9"/>
    <property type="match status" value="1"/>
</dbReference>
<reference evidence="2 3" key="1">
    <citation type="journal article" date="2020" name="Microb. Genom.">
        <title>Genetic diversity of clinical and environmental Mucorales isolates obtained from an investigation of mucormycosis cases among solid organ transplant recipients.</title>
        <authorList>
            <person name="Nguyen M.H."/>
            <person name="Kaul D."/>
            <person name="Muto C."/>
            <person name="Cheng S.J."/>
            <person name="Richter R.A."/>
            <person name="Bruno V.M."/>
            <person name="Liu G."/>
            <person name="Beyhan S."/>
            <person name="Sundermann A.J."/>
            <person name="Mounaud S."/>
            <person name="Pasculle A.W."/>
            <person name="Nierman W.C."/>
            <person name="Driscoll E."/>
            <person name="Cumbie R."/>
            <person name="Clancy C.J."/>
            <person name="Dupont C.L."/>
        </authorList>
    </citation>
    <scope>NUCLEOTIDE SEQUENCE [LARGE SCALE GENOMIC DNA]</scope>
    <source>
        <strain evidence="2 3">GL24</strain>
    </source>
</reference>
<feature type="domain" description="Trs120/TRAPPC9 N-terminal" evidence="1">
    <location>
        <begin position="6"/>
        <end position="145"/>
    </location>
</feature>
<proteinExistence type="predicted"/>
<evidence type="ECO:0000259" key="1">
    <source>
        <dbReference type="Pfam" id="PF08626"/>
    </source>
</evidence>
<dbReference type="InterPro" id="IPR013935">
    <property type="entry name" value="Trs120_TRAPPC9"/>
</dbReference>